<keyword evidence="4" id="KW-1003">Cell membrane</keyword>
<evidence type="ECO:0000313" key="10">
    <source>
        <dbReference type="Proteomes" id="UP001597023"/>
    </source>
</evidence>
<feature type="transmembrane region" description="Helical" evidence="8">
    <location>
        <begin position="6"/>
        <end position="24"/>
    </location>
</feature>
<name>A0ABW2W6M0_9ACTN</name>
<dbReference type="InterPro" id="IPR007208">
    <property type="entry name" value="MrpF/PhaF-like"/>
</dbReference>
<sequence length="88" mass="9152">MTVLYAVTLGVLSAAALLTLVRLVRGPSALDRIMALDVIVTLVIAGAAVGMVLRDDTTAVPALVVLTLLAFIGSVTAAYLVEKREGMR</sequence>
<keyword evidence="3" id="KW-0813">Transport</keyword>
<evidence type="ECO:0000256" key="7">
    <source>
        <dbReference type="ARBA" id="ARBA00023136"/>
    </source>
</evidence>
<dbReference type="Proteomes" id="UP001597023">
    <property type="component" value="Unassembled WGS sequence"/>
</dbReference>
<organism evidence="9 10">
    <name type="scientific">Streptomyces flavalbus</name>
    <dbReference type="NCBI Taxonomy" id="2665155"/>
    <lineage>
        <taxon>Bacteria</taxon>
        <taxon>Bacillati</taxon>
        <taxon>Actinomycetota</taxon>
        <taxon>Actinomycetes</taxon>
        <taxon>Kitasatosporales</taxon>
        <taxon>Streptomycetaceae</taxon>
        <taxon>Streptomyces</taxon>
    </lineage>
</organism>
<proteinExistence type="inferred from homology"/>
<keyword evidence="5 8" id="KW-0812">Transmembrane</keyword>
<comment type="subcellular location">
    <subcellularLocation>
        <location evidence="1">Cell membrane</location>
        <topology evidence="1">Multi-pass membrane protein</topology>
    </subcellularLocation>
</comment>
<gene>
    <name evidence="9" type="ORF">ACFQZ6_04270</name>
</gene>
<feature type="transmembrane region" description="Helical" evidence="8">
    <location>
        <begin position="33"/>
        <end position="53"/>
    </location>
</feature>
<evidence type="ECO:0000256" key="2">
    <source>
        <dbReference type="ARBA" id="ARBA00009212"/>
    </source>
</evidence>
<keyword evidence="7 8" id="KW-0472">Membrane</keyword>
<evidence type="ECO:0000313" key="9">
    <source>
        <dbReference type="EMBL" id="MFD0313461.1"/>
    </source>
</evidence>
<evidence type="ECO:0000256" key="1">
    <source>
        <dbReference type="ARBA" id="ARBA00004651"/>
    </source>
</evidence>
<evidence type="ECO:0000256" key="8">
    <source>
        <dbReference type="SAM" id="Phobius"/>
    </source>
</evidence>
<dbReference type="PANTHER" id="PTHR34702">
    <property type="entry name" value="NA(+)/H(+) ANTIPORTER SUBUNIT F1"/>
    <property type="match status" value="1"/>
</dbReference>
<comment type="caution">
    <text evidence="9">The sequence shown here is derived from an EMBL/GenBank/DDBJ whole genome shotgun (WGS) entry which is preliminary data.</text>
</comment>
<protein>
    <submittedName>
        <fullName evidence="9">Monovalent cation/H+ antiporter complex subunit F</fullName>
    </submittedName>
</protein>
<accession>A0ABW2W6M0</accession>
<keyword evidence="10" id="KW-1185">Reference proteome</keyword>
<evidence type="ECO:0000256" key="4">
    <source>
        <dbReference type="ARBA" id="ARBA00022475"/>
    </source>
</evidence>
<dbReference type="RefSeq" id="WP_381605004.1">
    <property type="nucleotide sequence ID" value="NZ_JBHTEB010000001.1"/>
</dbReference>
<keyword evidence="6 8" id="KW-1133">Transmembrane helix</keyword>
<evidence type="ECO:0000256" key="5">
    <source>
        <dbReference type="ARBA" id="ARBA00022692"/>
    </source>
</evidence>
<evidence type="ECO:0000256" key="6">
    <source>
        <dbReference type="ARBA" id="ARBA00022989"/>
    </source>
</evidence>
<dbReference type="PANTHER" id="PTHR34702:SF1">
    <property type="entry name" value="NA(+)_H(+) ANTIPORTER SUBUNIT F"/>
    <property type="match status" value="1"/>
</dbReference>
<dbReference type="EMBL" id="JBHTEB010000001">
    <property type="protein sequence ID" value="MFD0313461.1"/>
    <property type="molecule type" value="Genomic_DNA"/>
</dbReference>
<comment type="similarity">
    <text evidence="2">Belongs to the CPA3 antiporters (TC 2.A.63) subunit F family.</text>
</comment>
<reference evidence="10" key="1">
    <citation type="journal article" date="2019" name="Int. J. Syst. Evol. Microbiol.">
        <title>The Global Catalogue of Microorganisms (GCM) 10K type strain sequencing project: providing services to taxonomists for standard genome sequencing and annotation.</title>
        <authorList>
            <consortium name="The Broad Institute Genomics Platform"/>
            <consortium name="The Broad Institute Genome Sequencing Center for Infectious Disease"/>
            <person name="Wu L."/>
            <person name="Ma J."/>
        </authorList>
    </citation>
    <scope>NUCLEOTIDE SEQUENCE [LARGE SCALE GENOMIC DNA]</scope>
    <source>
        <strain evidence="10">CGMCC 4.7400</strain>
    </source>
</reference>
<feature type="transmembrane region" description="Helical" evidence="8">
    <location>
        <begin position="59"/>
        <end position="81"/>
    </location>
</feature>
<dbReference type="Pfam" id="PF04066">
    <property type="entry name" value="MrpF_PhaF"/>
    <property type="match status" value="1"/>
</dbReference>
<evidence type="ECO:0000256" key="3">
    <source>
        <dbReference type="ARBA" id="ARBA00022448"/>
    </source>
</evidence>